<evidence type="ECO:0000313" key="17">
    <source>
        <dbReference type="EMBL" id="CCE62806.1"/>
    </source>
</evidence>
<feature type="binding site" evidence="13">
    <location>
        <begin position="278"/>
        <end position="285"/>
    </location>
    <ligand>
        <name>ATP</name>
        <dbReference type="ChEBI" id="CHEBI:30616"/>
    </ligand>
</feature>
<dbReference type="GO" id="GO:0000781">
    <property type="term" value="C:chromosome, telomeric region"/>
    <property type="evidence" value="ECO:0007669"/>
    <property type="project" value="UniProtKB-SubCell"/>
</dbReference>
<keyword evidence="2 13" id="KW-0547">Nucleotide-binding</keyword>
<dbReference type="GO" id="GO:0051880">
    <property type="term" value="F:G-quadruplex DNA binding"/>
    <property type="evidence" value="ECO:0007669"/>
    <property type="project" value="UniProtKB-UniRule"/>
</dbReference>
<feature type="compositionally biased region" description="Low complexity" evidence="14">
    <location>
        <begin position="20"/>
        <end position="41"/>
    </location>
</feature>
<dbReference type="InterPro" id="IPR051055">
    <property type="entry name" value="PIF1_helicase"/>
</dbReference>
<keyword evidence="4 13" id="KW-0378">Hydrolase</keyword>
<keyword evidence="10 13" id="KW-0234">DNA repair</keyword>
<dbReference type="GO" id="GO:0006310">
    <property type="term" value="P:DNA recombination"/>
    <property type="evidence" value="ECO:0007669"/>
    <property type="project" value="UniProtKB-KW"/>
</dbReference>
<dbReference type="HOGENOM" id="CLU_001613_0_2_1"/>
<evidence type="ECO:0000313" key="18">
    <source>
        <dbReference type="Proteomes" id="UP000005666"/>
    </source>
</evidence>
<dbReference type="EC" id="5.6.2.3" evidence="13"/>
<dbReference type="InterPro" id="IPR027417">
    <property type="entry name" value="P-loop_NTPase"/>
</dbReference>
<dbReference type="GeneID" id="11531045"/>
<dbReference type="HAMAP" id="MF_03176">
    <property type="entry name" value="PIF1"/>
    <property type="match status" value="1"/>
</dbReference>
<accession>G8BSI5</accession>
<evidence type="ECO:0000256" key="12">
    <source>
        <dbReference type="ARBA" id="ARBA00023242"/>
    </source>
</evidence>
<dbReference type="OrthoDB" id="432234at2759"/>
<evidence type="ECO:0000256" key="13">
    <source>
        <dbReference type="HAMAP-Rule" id="MF_03177"/>
    </source>
</evidence>
<feature type="region of interest" description="Disordered" evidence="14">
    <location>
        <begin position="193"/>
        <end position="212"/>
    </location>
</feature>
<evidence type="ECO:0000256" key="3">
    <source>
        <dbReference type="ARBA" id="ARBA00022763"/>
    </source>
</evidence>
<evidence type="ECO:0000256" key="1">
    <source>
        <dbReference type="ARBA" id="ARBA00004173"/>
    </source>
</evidence>
<keyword evidence="3 13" id="KW-0227">DNA damage</keyword>
<sequence>MIRSNSKPVKKTSSNNKQPSIASFFSKNSNSASLKNSTTSNAFKKSSRPSSPQKEISSNQKATQLNKKSMLLFSSQGSFDENDPDFEVKKLMNKPHLNHFKKSRLTGSFGTLCRTSSNSSVSSSTISHHLIQDEMSDSISSITSFTSIKGSSPRKISFTRNISNDTFTQSALSSKNPNASPFEEDFGEMTTSTQFSLSASQSSERSNGSTSSLKRLTFQGLDLQTKRIKPIKRHKSSLSSSQNKNNLNNIFSELKLTKEQQHVIDLIIRKKFSVFYSGSAGTGKSIILRTIIGRLNGLYGKDTIAVTASTGLAASTIGGVTLHRWAGIGLGGGSLDSLVNKIQKNHELNASWKNTRVLIVDEISMVDGKFLDRLEEIARRVRKINRPFGGIQLVLTGDFFQLPPVSKKEYNEPPLFCFESNMWKLCVQKTILLTKVFRQQDNELVDILNKIRFGEIEDHMVQRLRSLRNEKRYSDGIKPTELYATRREVESSNSRQLDLLLGEKHEYVADDTGPKELHNLIDSSVMVERKITLKENAQVMMLKNKVESELVNGSLGIVLFFIPQTLEKKMNEIYRIMDEEAINDMKLVSKVVGNPRARLSKEFQEELNMRPFARMERLENILFYATTRVSPKDIKFPYVKWTLPLGRFHHELMLPDNFVVDLPGSHSALQRSQIPIMLCWALSIHKSQGQTLQRLKVDLRNIFEAGQIYVALSRAISMDTLQVLNFDPSKIKVNEKVKEFYQKLETVS</sequence>
<keyword evidence="13" id="KW-0779">Telomere</keyword>
<keyword evidence="7 13" id="KW-0238">DNA-binding</keyword>
<dbReference type="GO" id="GO:0000723">
    <property type="term" value="P:telomere maintenance"/>
    <property type="evidence" value="ECO:0007669"/>
    <property type="project" value="InterPro"/>
</dbReference>
<evidence type="ECO:0000256" key="6">
    <source>
        <dbReference type="ARBA" id="ARBA00022840"/>
    </source>
</evidence>
<dbReference type="STRING" id="1071381.G8BSI5"/>
<feature type="compositionally biased region" description="Polar residues" evidence="14">
    <location>
        <begin position="1"/>
        <end position="19"/>
    </location>
</feature>
<dbReference type="KEGG" id="tpf:TPHA_0D01660"/>
<dbReference type="RefSeq" id="XP_003685240.1">
    <property type="nucleotide sequence ID" value="XM_003685192.1"/>
</dbReference>
<dbReference type="GO" id="GO:0043139">
    <property type="term" value="F:5'-3' DNA helicase activity"/>
    <property type="evidence" value="ECO:0007669"/>
    <property type="project" value="UniProtKB-UniRule"/>
</dbReference>
<keyword evidence="18" id="KW-1185">Reference proteome</keyword>
<evidence type="ECO:0000259" key="15">
    <source>
        <dbReference type="Pfam" id="PF05970"/>
    </source>
</evidence>
<reference evidence="17 18" key="1">
    <citation type="journal article" date="2011" name="Proc. Natl. Acad. Sci. U.S.A.">
        <title>Evolutionary erosion of yeast sex chromosomes by mating-type switching accidents.</title>
        <authorList>
            <person name="Gordon J.L."/>
            <person name="Armisen D."/>
            <person name="Proux-Wera E."/>
            <person name="Oheigeartaigh S.S."/>
            <person name="Byrne K.P."/>
            <person name="Wolfe K.H."/>
        </authorList>
    </citation>
    <scope>NUCLEOTIDE SEQUENCE [LARGE SCALE GENOMIC DNA]</scope>
    <source>
        <strain evidence="18">ATCC 24235 / CBS 4417 / NBRC 1672 / NRRL Y-8282 / UCD 70-5</strain>
    </source>
</reference>
<dbReference type="HAMAP" id="MF_03177">
    <property type="entry name" value="RRM3"/>
    <property type="match status" value="1"/>
</dbReference>
<dbReference type="Pfam" id="PF05970">
    <property type="entry name" value="PIF1"/>
    <property type="match status" value="1"/>
</dbReference>
<evidence type="ECO:0000259" key="16">
    <source>
        <dbReference type="Pfam" id="PF21530"/>
    </source>
</evidence>
<dbReference type="SUPFAM" id="SSF52540">
    <property type="entry name" value="P-loop containing nucleoside triphosphate hydrolases"/>
    <property type="match status" value="2"/>
</dbReference>
<keyword evidence="5 13" id="KW-0347">Helicase</keyword>
<dbReference type="AlphaFoldDB" id="G8BSI5"/>
<gene>
    <name evidence="17" type="primary">TPHA0D01660</name>
    <name evidence="13" type="synonym">RRM3</name>
    <name evidence="17" type="ordered locus">TPHA_0D01660</name>
</gene>
<dbReference type="GO" id="GO:0005739">
    <property type="term" value="C:mitochondrion"/>
    <property type="evidence" value="ECO:0007669"/>
    <property type="project" value="UniProtKB-SubCell"/>
</dbReference>
<dbReference type="PANTHER" id="PTHR47642">
    <property type="entry name" value="ATP-DEPENDENT DNA HELICASE"/>
    <property type="match status" value="1"/>
</dbReference>
<keyword evidence="11 13" id="KW-0413">Isomerase</keyword>
<evidence type="ECO:0000256" key="4">
    <source>
        <dbReference type="ARBA" id="ARBA00022801"/>
    </source>
</evidence>
<protein>
    <recommendedName>
        <fullName evidence="13">ATP-dependent DNA helicase RRM3</fullName>
        <ecNumber evidence="13">5.6.2.3</ecNumber>
    </recommendedName>
    <alternativeName>
        <fullName evidence="13">DNA 5'-3' helicase RRM3</fullName>
    </alternativeName>
    <alternativeName>
        <fullName evidence="13">rDNA recombination mutation protein 3</fullName>
    </alternativeName>
</protein>
<dbReference type="InterPro" id="IPR010285">
    <property type="entry name" value="DNA_helicase_pif1-like_DEAD"/>
</dbReference>
<keyword evidence="9" id="KW-0233">DNA recombination</keyword>
<feature type="DNA-binding region" evidence="13">
    <location>
        <begin position="707"/>
        <end position="726"/>
    </location>
</feature>
<organism evidence="17 18">
    <name type="scientific">Tetrapisispora phaffii (strain ATCC 24235 / CBS 4417 / NBRC 1672 / NRRL Y-8282 / UCD 70-5)</name>
    <name type="common">Yeast</name>
    <name type="synonym">Fabospora phaffii</name>
    <dbReference type="NCBI Taxonomy" id="1071381"/>
    <lineage>
        <taxon>Eukaryota</taxon>
        <taxon>Fungi</taxon>
        <taxon>Dikarya</taxon>
        <taxon>Ascomycota</taxon>
        <taxon>Saccharomycotina</taxon>
        <taxon>Saccharomycetes</taxon>
        <taxon>Saccharomycetales</taxon>
        <taxon>Saccharomycetaceae</taxon>
        <taxon>Tetrapisispora</taxon>
    </lineage>
</organism>
<keyword evidence="6 13" id="KW-0067">ATP-binding</keyword>
<evidence type="ECO:0000256" key="11">
    <source>
        <dbReference type="ARBA" id="ARBA00023235"/>
    </source>
</evidence>
<keyword evidence="13" id="KW-0158">Chromosome</keyword>
<dbReference type="InterPro" id="IPR048293">
    <property type="entry name" value="PIF1_RRM3_pfh1"/>
</dbReference>
<dbReference type="InterPro" id="IPR028880">
    <property type="entry name" value="Rrm3"/>
</dbReference>
<comment type="function">
    <text evidence="13">5' to 3' DNA replicative helicase recruited to paused replisomes to promote fork progression throughout nonhistone protein-DNA complexes, naturally occurring impediments that are encountered in each S phase where replication forks pauses. Required for timely replication of the telomere and subtelomeric DNA and for wild-type levels of telomeric silencing. Involved in DNA repair during stalled replication fork, regulation of fragile sites expression and essential for genome stability. Plays also a role in mtDNA replication. Has G-quadruplex (G4) unwinding activity and can suppress G4-induced genome instability when PIF1 levels are low.</text>
</comment>
<dbReference type="Gene3D" id="3.40.50.300">
    <property type="entry name" value="P-loop containing nucleotide triphosphate hydrolases"/>
    <property type="match status" value="1"/>
</dbReference>
<dbReference type="GO" id="GO:0043596">
    <property type="term" value="C:nuclear replication fork"/>
    <property type="evidence" value="ECO:0007669"/>
    <property type="project" value="EnsemblFungi"/>
</dbReference>
<dbReference type="PANTHER" id="PTHR47642:SF5">
    <property type="entry name" value="ATP-DEPENDENT DNA HELICASE"/>
    <property type="match status" value="1"/>
</dbReference>
<dbReference type="GO" id="GO:0019237">
    <property type="term" value="F:centromeric DNA binding"/>
    <property type="evidence" value="ECO:0007669"/>
    <property type="project" value="EnsemblFungi"/>
</dbReference>
<evidence type="ECO:0000256" key="9">
    <source>
        <dbReference type="ARBA" id="ARBA00023172"/>
    </source>
</evidence>
<dbReference type="GO" id="GO:0006281">
    <property type="term" value="P:DNA repair"/>
    <property type="evidence" value="ECO:0007669"/>
    <property type="project" value="UniProtKB-UniRule"/>
</dbReference>
<keyword evidence="8" id="KW-0496">Mitochondrion</keyword>
<comment type="similarity">
    <text evidence="13">Belongs to the helicase family. PIF1 subfamily.</text>
</comment>
<feature type="region of interest" description="Disordered" evidence="14">
    <location>
        <begin position="1"/>
        <end position="63"/>
    </location>
</feature>
<proteinExistence type="inferred from homology"/>
<name>G8BSI5_TETPH</name>
<evidence type="ECO:0000256" key="8">
    <source>
        <dbReference type="ARBA" id="ARBA00023128"/>
    </source>
</evidence>
<dbReference type="Proteomes" id="UP000005666">
    <property type="component" value="Chromosome 4"/>
</dbReference>
<dbReference type="CDD" id="cd18809">
    <property type="entry name" value="SF1_C_RecD"/>
    <property type="match status" value="1"/>
</dbReference>
<evidence type="ECO:0000256" key="2">
    <source>
        <dbReference type="ARBA" id="ARBA00022741"/>
    </source>
</evidence>
<feature type="domain" description="DNA helicase Pif1-like DEAD-box helicase" evidence="15">
    <location>
        <begin position="255"/>
        <end position="456"/>
    </location>
</feature>
<dbReference type="GO" id="GO:0097046">
    <property type="term" value="P:replication fork progression beyond termination site"/>
    <property type="evidence" value="ECO:0007669"/>
    <property type="project" value="EnsemblFungi"/>
</dbReference>
<feature type="domain" description="DNA helicase Pif1-like 2B" evidence="16">
    <location>
        <begin position="516"/>
        <end position="559"/>
    </location>
</feature>
<feature type="compositionally biased region" description="Polar residues" evidence="14">
    <location>
        <begin position="42"/>
        <end position="63"/>
    </location>
</feature>
<dbReference type="InterPro" id="IPR049163">
    <property type="entry name" value="Pif1-like_2B_dom"/>
</dbReference>
<dbReference type="GO" id="GO:0071932">
    <property type="term" value="P:replication fork reversal"/>
    <property type="evidence" value="ECO:0007669"/>
    <property type="project" value="EnsemblFungi"/>
</dbReference>
<dbReference type="GO" id="GO:0005524">
    <property type="term" value="F:ATP binding"/>
    <property type="evidence" value="ECO:0007669"/>
    <property type="project" value="UniProtKB-UniRule"/>
</dbReference>
<evidence type="ECO:0000256" key="7">
    <source>
        <dbReference type="ARBA" id="ARBA00023125"/>
    </source>
</evidence>
<comment type="catalytic activity">
    <reaction evidence="13">
        <text>ATP + H2O = ADP + phosphate + H(+)</text>
        <dbReference type="Rhea" id="RHEA:13065"/>
        <dbReference type="ChEBI" id="CHEBI:15377"/>
        <dbReference type="ChEBI" id="CHEBI:15378"/>
        <dbReference type="ChEBI" id="CHEBI:30616"/>
        <dbReference type="ChEBI" id="CHEBI:43474"/>
        <dbReference type="ChEBI" id="CHEBI:456216"/>
        <dbReference type="EC" id="5.6.2.3"/>
    </reaction>
</comment>
<feature type="compositionally biased region" description="Low complexity" evidence="14">
    <location>
        <begin position="193"/>
        <end position="206"/>
    </location>
</feature>
<dbReference type="Pfam" id="PF21530">
    <property type="entry name" value="Pif1_2B_dom"/>
    <property type="match status" value="1"/>
</dbReference>
<dbReference type="GO" id="GO:0016887">
    <property type="term" value="F:ATP hydrolysis activity"/>
    <property type="evidence" value="ECO:0007669"/>
    <property type="project" value="RHEA"/>
</dbReference>
<dbReference type="EMBL" id="HE612859">
    <property type="protein sequence ID" value="CCE62806.1"/>
    <property type="molecule type" value="Genomic_DNA"/>
</dbReference>
<comment type="subcellular location">
    <subcellularLocation>
        <location evidence="1">Mitochondrion</location>
    </subcellularLocation>
    <subcellularLocation>
        <location evidence="13">Nucleus</location>
    </subcellularLocation>
    <subcellularLocation>
        <location evidence="13">Chromosome</location>
        <location evidence="13">Telomere</location>
    </subcellularLocation>
</comment>
<dbReference type="eggNOG" id="KOG0987">
    <property type="taxonomic scope" value="Eukaryota"/>
</dbReference>
<dbReference type="OMA" id="VFRQQDN"/>
<evidence type="ECO:0000256" key="14">
    <source>
        <dbReference type="SAM" id="MobiDB-lite"/>
    </source>
</evidence>
<evidence type="ECO:0000256" key="5">
    <source>
        <dbReference type="ARBA" id="ARBA00022806"/>
    </source>
</evidence>
<dbReference type="CDD" id="cd18037">
    <property type="entry name" value="DEXSc_Pif1_like"/>
    <property type="match status" value="1"/>
</dbReference>
<keyword evidence="12 13" id="KW-0539">Nucleus</keyword>
<evidence type="ECO:0000256" key="10">
    <source>
        <dbReference type="ARBA" id="ARBA00023204"/>
    </source>
</evidence>